<evidence type="ECO:0000313" key="4">
    <source>
        <dbReference type="Proteomes" id="UP000006316"/>
    </source>
</evidence>
<dbReference type="AlphaFoldDB" id="K6DNP7"/>
<dbReference type="Gene3D" id="1.10.10.10">
    <property type="entry name" value="Winged helix-like DNA-binding domain superfamily/Winged helix DNA-binding domain"/>
    <property type="match status" value="1"/>
</dbReference>
<evidence type="ECO:0000259" key="2">
    <source>
        <dbReference type="PROSITE" id="PS50995"/>
    </source>
</evidence>
<dbReference type="PANTHER" id="PTHR33164:SF67">
    <property type="entry name" value="TRANSCRIPTIONAL REGULATOR, MARR FAMILY"/>
    <property type="match status" value="1"/>
</dbReference>
<dbReference type="PATRIC" id="fig|1117379.3.peg.1573"/>
<sequence>MKDTSIKELIDQYINLTFSIEKNSVQLIKGQIGNDLTSDQHYILRYINQREECTSSELADVFNVKKSAITAIIERLWKKGFIKRTRDEQDRRVVYLTLTEGGQELFRETELRIYQLVGSLIKQFDQAEIEAFMKTYEKLNRIILATKEEMLGE</sequence>
<keyword evidence="4" id="KW-1185">Reference proteome</keyword>
<dbReference type="SUPFAM" id="SSF46785">
    <property type="entry name" value="Winged helix' DNA-binding domain"/>
    <property type="match status" value="1"/>
</dbReference>
<evidence type="ECO:0000256" key="1">
    <source>
        <dbReference type="ARBA" id="ARBA00023125"/>
    </source>
</evidence>
<dbReference type="STRING" id="1117379.BABA_07491"/>
<organism evidence="3 4">
    <name type="scientific">Neobacillus bataviensis LMG 21833</name>
    <dbReference type="NCBI Taxonomy" id="1117379"/>
    <lineage>
        <taxon>Bacteria</taxon>
        <taxon>Bacillati</taxon>
        <taxon>Bacillota</taxon>
        <taxon>Bacilli</taxon>
        <taxon>Bacillales</taxon>
        <taxon>Bacillaceae</taxon>
        <taxon>Neobacillus</taxon>
    </lineage>
</organism>
<proteinExistence type="predicted"/>
<dbReference type="RefSeq" id="WP_007084521.1">
    <property type="nucleotide sequence ID" value="NZ_AJLS01000049.1"/>
</dbReference>
<accession>K6DNP7</accession>
<dbReference type="GO" id="GO:0003700">
    <property type="term" value="F:DNA-binding transcription factor activity"/>
    <property type="evidence" value="ECO:0007669"/>
    <property type="project" value="InterPro"/>
</dbReference>
<reference evidence="3 4" key="1">
    <citation type="journal article" date="2012" name="Front. Microbiol.">
        <title>Redundancy and modularity in membrane-associated dissimilatory nitrate reduction in Bacillus.</title>
        <authorList>
            <person name="Heylen K."/>
            <person name="Keltjens J."/>
        </authorList>
    </citation>
    <scope>NUCLEOTIDE SEQUENCE [LARGE SCALE GENOMIC DNA]</scope>
    <source>
        <strain evidence="4">LMG 21833T</strain>
    </source>
</reference>
<evidence type="ECO:0000313" key="3">
    <source>
        <dbReference type="EMBL" id="EKN69939.1"/>
    </source>
</evidence>
<dbReference type="OrthoDB" id="3254893at2"/>
<feature type="domain" description="HTH marR-type" evidence="2">
    <location>
        <begin position="1"/>
        <end position="141"/>
    </location>
</feature>
<dbReference type="Pfam" id="PF01047">
    <property type="entry name" value="MarR"/>
    <property type="match status" value="1"/>
</dbReference>
<protein>
    <submittedName>
        <fullName evidence="3">MarR family transcriptional regulator</fullName>
    </submittedName>
</protein>
<dbReference type="PANTHER" id="PTHR33164">
    <property type="entry name" value="TRANSCRIPTIONAL REGULATOR, MARR FAMILY"/>
    <property type="match status" value="1"/>
</dbReference>
<comment type="caution">
    <text evidence="3">The sequence shown here is derived from an EMBL/GenBank/DDBJ whole genome shotgun (WGS) entry which is preliminary data.</text>
</comment>
<dbReference type="Proteomes" id="UP000006316">
    <property type="component" value="Unassembled WGS sequence"/>
</dbReference>
<dbReference type="InterPro" id="IPR036390">
    <property type="entry name" value="WH_DNA-bd_sf"/>
</dbReference>
<dbReference type="InterPro" id="IPR039422">
    <property type="entry name" value="MarR/SlyA-like"/>
</dbReference>
<name>K6DNP7_9BACI</name>
<dbReference type="GO" id="GO:0006950">
    <property type="term" value="P:response to stress"/>
    <property type="evidence" value="ECO:0007669"/>
    <property type="project" value="TreeGrafter"/>
</dbReference>
<dbReference type="PRINTS" id="PR00598">
    <property type="entry name" value="HTHMARR"/>
</dbReference>
<dbReference type="EMBL" id="AJLS01000049">
    <property type="protein sequence ID" value="EKN69939.1"/>
    <property type="molecule type" value="Genomic_DNA"/>
</dbReference>
<dbReference type="InterPro" id="IPR000835">
    <property type="entry name" value="HTH_MarR-typ"/>
</dbReference>
<dbReference type="eggNOG" id="COG1846">
    <property type="taxonomic scope" value="Bacteria"/>
</dbReference>
<dbReference type="GO" id="GO:0003677">
    <property type="term" value="F:DNA binding"/>
    <property type="evidence" value="ECO:0007669"/>
    <property type="project" value="UniProtKB-KW"/>
</dbReference>
<dbReference type="InterPro" id="IPR036388">
    <property type="entry name" value="WH-like_DNA-bd_sf"/>
</dbReference>
<dbReference type="PROSITE" id="PS50995">
    <property type="entry name" value="HTH_MARR_2"/>
    <property type="match status" value="1"/>
</dbReference>
<keyword evidence="1" id="KW-0238">DNA-binding</keyword>
<gene>
    <name evidence="3" type="ORF">BABA_07491</name>
</gene>
<dbReference type="SMART" id="SM00347">
    <property type="entry name" value="HTH_MARR"/>
    <property type="match status" value="1"/>
</dbReference>